<feature type="compositionally biased region" description="Polar residues" evidence="1">
    <location>
        <begin position="166"/>
        <end position="193"/>
    </location>
</feature>
<proteinExistence type="predicted"/>
<name>A0ABD3PTQ0_9STRA</name>
<evidence type="ECO:0000313" key="2">
    <source>
        <dbReference type="EMBL" id="KAL3791435.1"/>
    </source>
</evidence>
<evidence type="ECO:0000256" key="1">
    <source>
        <dbReference type="SAM" id="MobiDB-lite"/>
    </source>
</evidence>
<organism evidence="2 3">
    <name type="scientific">Cyclotella cryptica</name>
    <dbReference type="NCBI Taxonomy" id="29204"/>
    <lineage>
        <taxon>Eukaryota</taxon>
        <taxon>Sar</taxon>
        <taxon>Stramenopiles</taxon>
        <taxon>Ochrophyta</taxon>
        <taxon>Bacillariophyta</taxon>
        <taxon>Coscinodiscophyceae</taxon>
        <taxon>Thalassiosirophycidae</taxon>
        <taxon>Stephanodiscales</taxon>
        <taxon>Stephanodiscaceae</taxon>
        <taxon>Cyclotella</taxon>
    </lineage>
</organism>
<keyword evidence="3" id="KW-1185">Reference proteome</keyword>
<feature type="compositionally biased region" description="Basic and acidic residues" evidence="1">
    <location>
        <begin position="208"/>
        <end position="217"/>
    </location>
</feature>
<dbReference type="Proteomes" id="UP001516023">
    <property type="component" value="Unassembled WGS sequence"/>
</dbReference>
<accession>A0ABD3PTQ0</accession>
<protein>
    <recommendedName>
        <fullName evidence="4">Zinc finger C3HC4 RING-type domain-containing protein</fullName>
    </recommendedName>
</protein>
<evidence type="ECO:0000313" key="3">
    <source>
        <dbReference type="Proteomes" id="UP001516023"/>
    </source>
</evidence>
<feature type="region of interest" description="Disordered" evidence="1">
    <location>
        <begin position="103"/>
        <end position="123"/>
    </location>
</feature>
<feature type="non-terminal residue" evidence="2">
    <location>
        <position position="1"/>
    </location>
</feature>
<dbReference type="EMBL" id="JABMIG020000114">
    <property type="protein sequence ID" value="KAL3791435.1"/>
    <property type="molecule type" value="Genomic_DNA"/>
</dbReference>
<dbReference type="AlphaFoldDB" id="A0ABD3PTQ0"/>
<sequence length="345" mass="37924">RNRVGAGPHAAREEEYYVNIDESDVLSTNDDGESRQQWTLRHTCGHLHCSSCLYQWLDPCMRISEYIAAFGASSTVETISRRSWRGGGSLNFFNEMAHNPSHFDTNHRPCKPEGGGGGRTASSWSLKDEASFELESLRDGDVGDASSMPPLEVEEAETLGSPVHGPSTSFDTDPTNNVGLRQGRSASHQNEQLTLEEPTFDSPNGSFIDERDERTEKIVMPTSSQVPSRPVATSPWVTNHTTHPPGVPIVIAENMNSFHNTSTRMPTSHPLIPLLHSDVDFVLVVNPSYSLLLQIHVMTILFHPSNAHSQHGHLTSAFMRFVDTNNNLAASLHAALQSSANGQFT</sequence>
<gene>
    <name evidence="2" type="ORF">HJC23_011491</name>
</gene>
<evidence type="ECO:0008006" key="4">
    <source>
        <dbReference type="Google" id="ProtNLM"/>
    </source>
</evidence>
<comment type="caution">
    <text evidence="2">The sequence shown here is derived from an EMBL/GenBank/DDBJ whole genome shotgun (WGS) entry which is preliminary data.</text>
</comment>
<reference evidence="2 3" key="1">
    <citation type="journal article" date="2020" name="G3 (Bethesda)">
        <title>Improved Reference Genome for Cyclotella cryptica CCMP332, a Model for Cell Wall Morphogenesis, Salinity Adaptation, and Lipid Production in Diatoms (Bacillariophyta).</title>
        <authorList>
            <person name="Roberts W.R."/>
            <person name="Downey K.M."/>
            <person name="Ruck E.C."/>
            <person name="Traller J.C."/>
            <person name="Alverson A.J."/>
        </authorList>
    </citation>
    <scope>NUCLEOTIDE SEQUENCE [LARGE SCALE GENOMIC DNA]</scope>
    <source>
        <strain evidence="2 3">CCMP332</strain>
    </source>
</reference>
<feature type="region of interest" description="Disordered" evidence="1">
    <location>
        <begin position="159"/>
        <end position="240"/>
    </location>
</feature>